<proteinExistence type="predicted"/>
<evidence type="ECO:0000256" key="1">
    <source>
        <dbReference type="SAM" id="Phobius"/>
    </source>
</evidence>
<comment type="caution">
    <text evidence="3">The sequence shown here is derived from an EMBL/GenBank/DDBJ whole genome shotgun (WGS) entry which is preliminary data.</text>
</comment>
<dbReference type="Gene3D" id="1.10.10.10">
    <property type="entry name" value="Winged helix-like DNA-binding domain superfamily/Winged helix DNA-binding domain"/>
    <property type="match status" value="1"/>
</dbReference>
<dbReference type="EMBL" id="JACVXD010000001">
    <property type="protein sequence ID" value="MBD0822607.1"/>
    <property type="molecule type" value="Genomic_DNA"/>
</dbReference>
<evidence type="ECO:0000313" key="3">
    <source>
        <dbReference type="EMBL" id="MBD0822607.1"/>
    </source>
</evidence>
<keyword evidence="4" id="KW-1185">Reference proteome</keyword>
<gene>
    <name evidence="3" type="ORF">ICJ85_01115</name>
</gene>
<sequence length="115" mass="13202">MSDTEHIVCENIARGYAVKQIADMMCRSPYTIDTHIKNVKRKNGLKNIADITREFILSLDNPKQFFRTMVAAFFLSIQGFTIVFSDVDEYRLLRSGKRTVRVVKARVSGGRKTKQ</sequence>
<dbReference type="InterPro" id="IPR016032">
    <property type="entry name" value="Sig_transdc_resp-reg_C-effctor"/>
</dbReference>
<dbReference type="InterPro" id="IPR036388">
    <property type="entry name" value="WH-like_DNA-bd_sf"/>
</dbReference>
<keyword evidence="1" id="KW-0812">Transmembrane</keyword>
<reference evidence="3 4" key="1">
    <citation type="journal article" date="2018" name="J. Microbiol.">
        <title>Aestuariibaculum marinum sp. nov., a marine bacterium isolated from seawater in South Korea.</title>
        <authorList>
            <person name="Choi J."/>
            <person name="Lee D."/>
            <person name="Jang J.H."/>
            <person name="Cha S."/>
            <person name="Seo T."/>
        </authorList>
    </citation>
    <scope>NUCLEOTIDE SEQUENCE [LARGE SCALE GENOMIC DNA]</scope>
    <source>
        <strain evidence="3 4">IP7</strain>
    </source>
</reference>
<dbReference type="GO" id="GO:0003677">
    <property type="term" value="F:DNA binding"/>
    <property type="evidence" value="ECO:0007669"/>
    <property type="project" value="InterPro"/>
</dbReference>
<evidence type="ECO:0000259" key="2">
    <source>
        <dbReference type="PROSITE" id="PS50043"/>
    </source>
</evidence>
<keyword evidence="1" id="KW-1133">Transmembrane helix</keyword>
<name>A0A8J6PQH4_9FLAO</name>
<dbReference type="AlphaFoldDB" id="A0A8J6PQH4"/>
<accession>A0A8J6PQH4</accession>
<feature type="transmembrane region" description="Helical" evidence="1">
    <location>
        <begin position="65"/>
        <end position="84"/>
    </location>
</feature>
<evidence type="ECO:0000313" key="4">
    <source>
        <dbReference type="Proteomes" id="UP000621516"/>
    </source>
</evidence>
<dbReference type="SUPFAM" id="SSF46894">
    <property type="entry name" value="C-terminal effector domain of the bipartite response regulators"/>
    <property type="match status" value="1"/>
</dbReference>
<protein>
    <recommendedName>
        <fullName evidence="2">HTH luxR-type domain-containing protein</fullName>
    </recommendedName>
</protein>
<dbReference type="InterPro" id="IPR000792">
    <property type="entry name" value="Tscrpt_reg_LuxR_C"/>
</dbReference>
<dbReference type="Proteomes" id="UP000621516">
    <property type="component" value="Unassembled WGS sequence"/>
</dbReference>
<dbReference type="PROSITE" id="PS00622">
    <property type="entry name" value="HTH_LUXR_1"/>
    <property type="match status" value="1"/>
</dbReference>
<dbReference type="Pfam" id="PF00196">
    <property type="entry name" value="GerE"/>
    <property type="match status" value="1"/>
</dbReference>
<dbReference type="GO" id="GO:0006355">
    <property type="term" value="P:regulation of DNA-templated transcription"/>
    <property type="evidence" value="ECO:0007669"/>
    <property type="project" value="InterPro"/>
</dbReference>
<dbReference type="SMART" id="SM00421">
    <property type="entry name" value="HTH_LUXR"/>
    <property type="match status" value="1"/>
</dbReference>
<feature type="domain" description="HTH luxR-type" evidence="2">
    <location>
        <begin position="1"/>
        <end position="59"/>
    </location>
</feature>
<dbReference type="PROSITE" id="PS50043">
    <property type="entry name" value="HTH_LUXR_2"/>
    <property type="match status" value="1"/>
</dbReference>
<keyword evidence="1" id="KW-0472">Membrane</keyword>
<organism evidence="3 4">
    <name type="scientific">Aestuariibaculum marinum</name>
    <dbReference type="NCBI Taxonomy" id="2683592"/>
    <lineage>
        <taxon>Bacteria</taxon>
        <taxon>Pseudomonadati</taxon>
        <taxon>Bacteroidota</taxon>
        <taxon>Flavobacteriia</taxon>
        <taxon>Flavobacteriales</taxon>
        <taxon>Flavobacteriaceae</taxon>
    </lineage>
</organism>